<dbReference type="KEGG" id="agi:FSB73_02695"/>
<comment type="similarity">
    <text evidence="1 3">Belongs to the pirin family.</text>
</comment>
<feature type="binding site" evidence="2">
    <location>
        <position position="107"/>
    </location>
    <ligand>
        <name>Fe cation</name>
        <dbReference type="ChEBI" id="CHEBI:24875"/>
    </ligand>
</feature>
<evidence type="ECO:0000313" key="7">
    <source>
        <dbReference type="Proteomes" id="UP000321291"/>
    </source>
</evidence>
<dbReference type="AlphaFoldDB" id="A0A5B8VKF0"/>
<dbReference type="PANTHER" id="PTHR43594">
    <property type="entry name" value="QUERCETIN 2,3-DIOXYGENASE"/>
    <property type="match status" value="1"/>
</dbReference>
<gene>
    <name evidence="6" type="ORF">FSB73_02695</name>
</gene>
<dbReference type="InterPro" id="IPR003829">
    <property type="entry name" value="Pirin_N_dom"/>
</dbReference>
<dbReference type="Proteomes" id="UP000321291">
    <property type="component" value="Chromosome"/>
</dbReference>
<proteinExistence type="inferred from homology"/>
<dbReference type="InterPro" id="IPR011051">
    <property type="entry name" value="RmlC_Cupin_sf"/>
</dbReference>
<dbReference type="GO" id="GO:0046872">
    <property type="term" value="F:metal ion binding"/>
    <property type="evidence" value="ECO:0007669"/>
    <property type="project" value="UniProtKB-KW"/>
</dbReference>
<evidence type="ECO:0000313" key="6">
    <source>
        <dbReference type="EMBL" id="QEC70758.1"/>
    </source>
</evidence>
<dbReference type="PIRSF" id="PIRSF006232">
    <property type="entry name" value="Pirin"/>
    <property type="match status" value="1"/>
</dbReference>
<dbReference type="InterPro" id="IPR053186">
    <property type="entry name" value="QDO-related"/>
</dbReference>
<evidence type="ECO:0000256" key="1">
    <source>
        <dbReference type="ARBA" id="ARBA00008416"/>
    </source>
</evidence>
<keyword evidence="7" id="KW-1185">Reference proteome</keyword>
<dbReference type="InterPro" id="IPR014710">
    <property type="entry name" value="RmlC-like_jellyroll"/>
</dbReference>
<feature type="domain" description="Pirin C-terminal" evidence="5">
    <location>
        <begin position="185"/>
        <end position="285"/>
    </location>
</feature>
<feature type="domain" description="Pirin N-terminal" evidence="4">
    <location>
        <begin position="22"/>
        <end position="129"/>
    </location>
</feature>
<evidence type="ECO:0000256" key="3">
    <source>
        <dbReference type="RuleBase" id="RU003457"/>
    </source>
</evidence>
<name>A0A5B8VKF0_9BACT</name>
<dbReference type="InterPro" id="IPR012093">
    <property type="entry name" value="Pirin"/>
</dbReference>
<dbReference type="Gene3D" id="2.60.120.10">
    <property type="entry name" value="Jelly Rolls"/>
    <property type="match status" value="2"/>
</dbReference>
<organism evidence="6 7">
    <name type="scientific">Arachidicoccus ginsenosidivorans</name>
    <dbReference type="NCBI Taxonomy" id="496057"/>
    <lineage>
        <taxon>Bacteria</taxon>
        <taxon>Pseudomonadati</taxon>
        <taxon>Bacteroidota</taxon>
        <taxon>Chitinophagia</taxon>
        <taxon>Chitinophagales</taxon>
        <taxon>Chitinophagaceae</taxon>
        <taxon>Arachidicoccus</taxon>
    </lineage>
</organism>
<dbReference type="InterPro" id="IPR008778">
    <property type="entry name" value="Pirin_C_dom"/>
</dbReference>
<dbReference type="CDD" id="cd02909">
    <property type="entry name" value="cupin_pirin_N"/>
    <property type="match status" value="1"/>
</dbReference>
<dbReference type="Pfam" id="PF02678">
    <property type="entry name" value="Pirin"/>
    <property type="match status" value="1"/>
</dbReference>
<dbReference type="RefSeq" id="WP_146780018.1">
    <property type="nucleotide sequence ID" value="NZ_CP042434.1"/>
</dbReference>
<accession>A0A5B8VKF0</accession>
<keyword evidence="2" id="KW-0479">Metal-binding</keyword>
<dbReference type="CDD" id="cd02247">
    <property type="entry name" value="cupin_pirin_C"/>
    <property type="match status" value="1"/>
</dbReference>
<feature type="binding site" evidence="2">
    <location>
        <position position="109"/>
    </location>
    <ligand>
        <name>Fe cation</name>
        <dbReference type="ChEBI" id="CHEBI:24875"/>
    </ligand>
</feature>
<dbReference type="OrthoDB" id="321327at2"/>
<evidence type="ECO:0000259" key="4">
    <source>
        <dbReference type="Pfam" id="PF02678"/>
    </source>
</evidence>
<feature type="binding site" evidence="2">
    <location>
        <position position="63"/>
    </location>
    <ligand>
        <name>Fe cation</name>
        <dbReference type="ChEBI" id="CHEBI:24875"/>
    </ligand>
</feature>
<dbReference type="EMBL" id="CP042434">
    <property type="protein sequence ID" value="QEC70758.1"/>
    <property type="molecule type" value="Genomic_DNA"/>
</dbReference>
<protein>
    <submittedName>
        <fullName evidence="6">Pirin family protein</fullName>
    </submittedName>
</protein>
<dbReference type="SUPFAM" id="SSF51182">
    <property type="entry name" value="RmlC-like cupins"/>
    <property type="match status" value="1"/>
</dbReference>
<sequence>MKKKIDRVIPRPANPGMVGDGFRVFNFIPQTLAQRRISPFLMLDFNAQYDFGPSDHLRGVDVHPHKGFETVTIAYQGSVAHHDSAGNSGVIHPGDVQWMTAGNGILHKEYHEEQFSKKGGNFEMVQLWVNLPKKDKSVSPHYQPLTKEDIPVVKLEDNQGIVRVIAGSFGQQKGAANTYTPVNLLDIHLENEATVTLPIPETHNTALLFINGTGEVNGKPVKEHDFVLFDHEGEDIDIKATRQAVILLMSGEPIDEPIASYGPFVMNTQQEIIAAIDDFNAGKFGHLA</sequence>
<dbReference type="PANTHER" id="PTHR43594:SF1">
    <property type="entry name" value="QUERCETIN 2,3-DIOXYGENASE PA2418-RELATED"/>
    <property type="match status" value="1"/>
</dbReference>
<feature type="binding site" evidence="2">
    <location>
        <position position="65"/>
    </location>
    <ligand>
        <name>Fe cation</name>
        <dbReference type="ChEBI" id="CHEBI:24875"/>
    </ligand>
</feature>
<dbReference type="Pfam" id="PF05726">
    <property type="entry name" value="Pirin_C"/>
    <property type="match status" value="1"/>
</dbReference>
<comment type="cofactor">
    <cofactor evidence="2">
        <name>Fe cation</name>
        <dbReference type="ChEBI" id="CHEBI:24875"/>
    </cofactor>
    <text evidence="2">Binds 1 Fe cation per subunit.</text>
</comment>
<reference evidence="6 7" key="1">
    <citation type="journal article" date="2017" name="Int. J. Syst. Evol. Microbiol.">
        <title>Arachidicoccus ginsenosidivorans sp. nov., with ginsenoside-converting activity isolated from ginseng cultivating soil.</title>
        <authorList>
            <person name="Siddiqi M.Z."/>
            <person name="Aslam Z."/>
            <person name="Im W.T."/>
        </authorList>
    </citation>
    <scope>NUCLEOTIDE SEQUENCE [LARGE SCALE GENOMIC DNA]</scope>
    <source>
        <strain evidence="6 7">Gsoil 809</strain>
    </source>
</reference>
<evidence type="ECO:0000256" key="2">
    <source>
        <dbReference type="PIRSR" id="PIRSR006232-1"/>
    </source>
</evidence>
<keyword evidence="2" id="KW-0408">Iron</keyword>
<evidence type="ECO:0000259" key="5">
    <source>
        <dbReference type="Pfam" id="PF05726"/>
    </source>
</evidence>